<name>A0A0D0CSC5_9AGAM</name>
<keyword evidence="2" id="KW-1185">Reference proteome</keyword>
<dbReference type="AlphaFoldDB" id="A0A0D0CSC5"/>
<reference evidence="1 2" key="1">
    <citation type="submission" date="2014-04" db="EMBL/GenBank/DDBJ databases">
        <authorList>
            <consortium name="DOE Joint Genome Institute"/>
            <person name="Kuo A."/>
            <person name="Kohler A."/>
            <person name="Jargeat P."/>
            <person name="Nagy L.G."/>
            <person name="Floudas D."/>
            <person name="Copeland A."/>
            <person name="Barry K.W."/>
            <person name="Cichocki N."/>
            <person name="Veneault-Fourrey C."/>
            <person name="LaButti K."/>
            <person name="Lindquist E.A."/>
            <person name="Lipzen A."/>
            <person name="Lundell T."/>
            <person name="Morin E."/>
            <person name="Murat C."/>
            <person name="Sun H."/>
            <person name="Tunlid A."/>
            <person name="Henrissat B."/>
            <person name="Grigoriev I.V."/>
            <person name="Hibbett D.S."/>
            <person name="Martin F."/>
            <person name="Nordberg H.P."/>
            <person name="Cantor M.N."/>
            <person name="Hua S.X."/>
        </authorList>
    </citation>
    <scope>NUCLEOTIDE SEQUENCE [LARGE SCALE GENOMIC DNA]</scope>
    <source>
        <strain evidence="1 2">Ve08.2h10</strain>
    </source>
</reference>
<dbReference type="Proteomes" id="UP000054538">
    <property type="component" value="Unassembled WGS sequence"/>
</dbReference>
<dbReference type="InParanoid" id="A0A0D0CSC5"/>
<sequence>MTLPDARIEPELIWVALPSHEVTTSLHLIAPEASPLLSPSHSYPFPSLPFASACLSIEPPFCSTHEEEKTYPSTLFLAASLKG</sequence>
<gene>
    <name evidence="1" type="ORF">PAXRUDRAFT_16951</name>
</gene>
<dbReference type="HOGENOM" id="CLU_2543241_0_0_1"/>
<reference evidence="2" key="2">
    <citation type="submission" date="2015-01" db="EMBL/GenBank/DDBJ databases">
        <title>Evolutionary Origins and Diversification of the Mycorrhizal Mutualists.</title>
        <authorList>
            <consortium name="DOE Joint Genome Institute"/>
            <consortium name="Mycorrhizal Genomics Consortium"/>
            <person name="Kohler A."/>
            <person name="Kuo A."/>
            <person name="Nagy L.G."/>
            <person name="Floudas D."/>
            <person name="Copeland A."/>
            <person name="Barry K.W."/>
            <person name="Cichocki N."/>
            <person name="Veneault-Fourrey C."/>
            <person name="LaButti K."/>
            <person name="Lindquist E.A."/>
            <person name="Lipzen A."/>
            <person name="Lundell T."/>
            <person name="Morin E."/>
            <person name="Murat C."/>
            <person name="Riley R."/>
            <person name="Ohm R."/>
            <person name="Sun H."/>
            <person name="Tunlid A."/>
            <person name="Henrissat B."/>
            <person name="Grigoriev I.V."/>
            <person name="Hibbett D.S."/>
            <person name="Martin F."/>
        </authorList>
    </citation>
    <scope>NUCLEOTIDE SEQUENCE [LARGE SCALE GENOMIC DNA]</scope>
    <source>
        <strain evidence="2">Ve08.2h10</strain>
    </source>
</reference>
<proteinExistence type="predicted"/>
<dbReference type="EMBL" id="KN826641">
    <property type="protein sequence ID" value="KIK78288.1"/>
    <property type="molecule type" value="Genomic_DNA"/>
</dbReference>
<organism evidence="1 2">
    <name type="scientific">Paxillus rubicundulus Ve08.2h10</name>
    <dbReference type="NCBI Taxonomy" id="930991"/>
    <lineage>
        <taxon>Eukaryota</taxon>
        <taxon>Fungi</taxon>
        <taxon>Dikarya</taxon>
        <taxon>Basidiomycota</taxon>
        <taxon>Agaricomycotina</taxon>
        <taxon>Agaricomycetes</taxon>
        <taxon>Agaricomycetidae</taxon>
        <taxon>Boletales</taxon>
        <taxon>Paxilineae</taxon>
        <taxon>Paxillaceae</taxon>
        <taxon>Paxillus</taxon>
    </lineage>
</organism>
<evidence type="ECO:0000313" key="2">
    <source>
        <dbReference type="Proteomes" id="UP000054538"/>
    </source>
</evidence>
<accession>A0A0D0CSC5</accession>
<evidence type="ECO:0000313" key="1">
    <source>
        <dbReference type="EMBL" id="KIK78288.1"/>
    </source>
</evidence>
<protein>
    <submittedName>
        <fullName evidence="1">Uncharacterized protein</fullName>
    </submittedName>
</protein>